<dbReference type="Proteomes" id="UP000034616">
    <property type="component" value="Unassembled WGS sequence"/>
</dbReference>
<dbReference type="AlphaFoldDB" id="A0A0G0UIP8"/>
<feature type="transmembrane region" description="Helical" evidence="1">
    <location>
        <begin position="35"/>
        <end position="58"/>
    </location>
</feature>
<feature type="transmembrane region" description="Helical" evidence="1">
    <location>
        <begin position="163"/>
        <end position="182"/>
    </location>
</feature>
<evidence type="ECO:0000313" key="2">
    <source>
        <dbReference type="EMBL" id="KKR87391.1"/>
    </source>
</evidence>
<name>A0A0G0UIP8_9BACT</name>
<sequence>MSFLGLLLSPALLLTSIKIQPPQTILPVVGLTEFLFLFAFCGVAAVIYQVIIGNRLVFIHRKRLILPSRMIHWISHLIILLGIWIIISLVILLLFPLNFSNAFLIATLFIGIYIIADRHDLLLDALVSGVFLSLLVFALEYVFRALLFSTSTEITIDNLLNPIASNNILWVGIVGFTIGPLYEYVKHLRFKV</sequence>
<protein>
    <recommendedName>
        <fullName evidence="4">Lycopene cyclase domain-containing protein</fullName>
    </recommendedName>
</protein>
<organism evidence="2 3">
    <name type="scientific">Candidatus Uhrbacteria bacterium GW2011_GWC2_41_11</name>
    <dbReference type="NCBI Taxonomy" id="1618985"/>
    <lineage>
        <taxon>Bacteria</taxon>
        <taxon>Candidatus Uhriibacteriota</taxon>
    </lineage>
</organism>
<dbReference type="EMBL" id="LCAH01000003">
    <property type="protein sequence ID" value="KKR87391.1"/>
    <property type="molecule type" value="Genomic_DNA"/>
</dbReference>
<feature type="transmembrane region" description="Helical" evidence="1">
    <location>
        <begin position="70"/>
        <end position="93"/>
    </location>
</feature>
<evidence type="ECO:0000313" key="3">
    <source>
        <dbReference type="Proteomes" id="UP000034616"/>
    </source>
</evidence>
<comment type="caution">
    <text evidence="2">The sequence shown here is derived from an EMBL/GenBank/DDBJ whole genome shotgun (WGS) entry which is preliminary data.</text>
</comment>
<evidence type="ECO:0008006" key="4">
    <source>
        <dbReference type="Google" id="ProtNLM"/>
    </source>
</evidence>
<feature type="transmembrane region" description="Helical" evidence="1">
    <location>
        <begin position="121"/>
        <end position="143"/>
    </location>
</feature>
<proteinExistence type="predicted"/>
<accession>A0A0G0UIP8</accession>
<gene>
    <name evidence="2" type="ORF">UU35_C0003G0017</name>
</gene>
<keyword evidence="1" id="KW-1133">Transmembrane helix</keyword>
<reference evidence="2 3" key="1">
    <citation type="journal article" date="2015" name="Nature">
        <title>rRNA introns, odd ribosomes, and small enigmatic genomes across a large radiation of phyla.</title>
        <authorList>
            <person name="Brown C.T."/>
            <person name="Hug L.A."/>
            <person name="Thomas B.C."/>
            <person name="Sharon I."/>
            <person name="Castelle C.J."/>
            <person name="Singh A."/>
            <person name="Wilkins M.J."/>
            <person name="Williams K.H."/>
            <person name="Banfield J.F."/>
        </authorList>
    </citation>
    <scope>NUCLEOTIDE SEQUENCE [LARGE SCALE GENOMIC DNA]</scope>
</reference>
<keyword evidence="1" id="KW-0472">Membrane</keyword>
<keyword evidence="1" id="KW-0812">Transmembrane</keyword>
<feature type="transmembrane region" description="Helical" evidence="1">
    <location>
        <begin position="99"/>
        <end position="116"/>
    </location>
</feature>
<evidence type="ECO:0000256" key="1">
    <source>
        <dbReference type="SAM" id="Phobius"/>
    </source>
</evidence>